<keyword evidence="2 4" id="KW-0560">Oxidoreductase</keyword>
<dbReference type="GO" id="GO:0051539">
    <property type="term" value="F:4 iron, 4 sulfur cluster binding"/>
    <property type="evidence" value="ECO:0007669"/>
    <property type="project" value="UniProtKB-UniRule"/>
</dbReference>
<evidence type="ECO:0000256" key="3">
    <source>
        <dbReference type="ARBA" id="ARBA00024327"/>
    </source>
</evidence>
<feature type="binding site" evidence="4">
    <location>
        <position position="202"/>
    </location>
    <ligand>
        <name>[4Fe-4S] cluster</name>
        <dbReference type="ChEBI" id="CHEBI:49883"/>
    </ligand>
</feature>
<dbReference type="NCBIfam" id="NF002537">
    <property type="entry name" value="PRK02090.1"/>
    <property type="match status" value="1"/>
</dbReference>
<dbReference type="Pfam" id="PF01507">
    <property type="entry name" value="PAPS_reduct"/>
    <property type="match status" value="1"/>
</dbReference>
<feature type="active site" description="Nucleophile; cysteine thiosulfonate intermediate" evidence="4">
    <location>
        <position position="225"/>
    </location>
</feature>
<comment type="caution">
    <text evidence="6">The sequence shown here is derived from an EMBL/GenBank/DDBJ whole genome shotgun (WGS) entry which is preliminary data.</text>
</comment>
<keyword evidence="7" id="KW-1185">Reference proteome</keyword>
<dbReference type="InterPro" id="IPR004511">
    <property type="entry name" value="PAPS/APS_Rdtase"/>
</dbReference>
<protein>
    <recommendedName>
        <fullName evidence="4">Adenosine 5'-phosphosulfate reductase</fullName>
        <shortName evidence="4">APS reductase</shortName>
        <ecNumber evidence="4">1.8.4.10</ecNumber>
    </recommendedName>
    <alternativeName>
        <fullName evidence="4">5'-adenylylsulfate reductase</fullName>
    </alternativeName>
    <alternativeName>
        <fullName evidence="4">Thioredoxin-dependent 5'-adenylylsulfate reductase</fullName>
    </alternativeName>
</protein>
<dbReference type="InterPro" id="IPR014729">
    <property type="entry name" value="Rossmann-like_a/b/a_fold"/>
</dbReference>
<dbReference type="EMBL" id="NOXU01000025">
    <property type="protein sequence ID" value="OYQ35532.1"/>
    <property type="molecule type" value="Genomic_DNA"/>
</dbReference>
<accession>A0A255Z257</accession>
<evidence type="ECO:0000256" key="4">
    <source>
        <dbReference type="HAMAP-Rule" id="MF_00063"/>
    </source>
</evidence>
<comment type="cofactor">
    <cofactor evidence="4">
        <name>[4Fe-4S] cluster</name>
        <dbReference type="ChEBI" id="CHEBI:49883"/>
    </cofactor>
    <text evidence="4">Binds 1 [4Fe-4S] cluster per subunit.</text>
</comment>
<keyword evidence="4" id="KW-0479">Metal-binding</keyword>
<dbReference type="GO" id="GO:0046872">
    <property type="term" value="F:metal ion binding"/>
    <property type="evidence" value="ECO:0007669"/>
    <property type="project" value="UniProtKB-KW"/>
</dbReference>
<dbReference type="PIRSF" id="PIRSF000857">
    <property type="entry name" value="PAPS_reductase"/>
    <property type="match status" value="1"/>
</dbReference>
<gene>
    <name evidence="4" type="primary">cysH</name>
    <name evidence="6" type="ORF">CHU95_07330</name>
</gene>
<dbReference type="GO" id="GO:0004604">
    <property type="term" value="F:phosphoadenylyl-sulfate reductase (thioredoxin) activity"/>
    <property type="evidence" value="ECO:0007669"/>
    <property type="project" value="UniProtKB-UniRule"/>
</dbReference>
<feature type="binding site" evidence="4">
    <location>
        <position position="118"/>
    </location>
    <ligand>
        <name>[4Fe-4S] cluster</name>
        <dbReference type="ChEBI" id="CHEBI:49883"/>
    </ligand>
</feature>
<dbReference type="GO" id="GO:0005737">
    <property type="term" value="C:cytoplasm"/>
    <property type="evidence" value="ECO:0007669"/>
    <property type="project" value="UniProtKB-SubCell"/>
</dbReference>
<dbReference type="RefSeq" id="WP_094455251.1">
    <property type="nucleotide sequence ID" value="NZ_NOXU01000025.1"/>
</dbReference>
<keyword evidence="4" id="KW-0411">Iron-sulfur</keyword>
<comment type="subcellular location">
    <subcellularLocation>
        <location evidence="4">Cytoplasm</location>
    </subcellularLocation>
</comment>
<evidence type="ECO:0000259" key="5">
    <source>
        <dbReference type="Pfam" id="PF01507"/>
    </source>
</evidence>
<dbReference type="GO" id="GO:0019379">
    <property type="term" value="P:sulfate assimilation, phosphoadenylyl sulfate reduction by phosphoadenylyl-sulfate reductase (thioredoxin)"/>
    <property type="evidence" value="ECO:0007669"/>
    <property type="project" value="UniProtKB-UniRule"/>
</dbReference>
<feature type="binding site" evidence="4">
    <location>
        <position position="199"/>
    </location>
    <ligand>
        <name>[4Fe-4S] cluster</name>
        <dbReference type="ChEBI" id="CHEBI:49883"/>
    </ligand>
</feature>
<comment type="catalytic activity">
    <reaction evidence="4">
        <text>[thioredoxin]-disulfide + sulfite + AMP + 2 H(+) = adenosine 5'-phosphosulfate + [thioredoxin]-dithiol</text>
        <dbReference type="Rhea" id="RHEA:21976"/>
        <dbReference type="Rhea" id="RHEA-COMP:10698"/>
        <dbReference type="Rhea" id="RHEA-COMP:10700"/>
        <dbReference type="ChEBI" id="CHEBI:15378"/>
        <dbReference type="ChEBI" id="CHEBI:17359"/>
        <dbReference type="ChEBI" id="CHEBI:29950"/>
        <dbReference type="ChEBI" id="CHEBI:50058"/>
        <dbReference type="ChEBI" id="CHEBI:58243"/>
        <dbReference type="ChEBI" id="CHEBI:456215"/>
        <dbReference type="EC" id="1.8.4.10"/>
    </reaction>
</comment>
<dbReference type="OrthoDB" id="9794018at2"/>
<evidence type="ECO:0000313" key="7">
    <source>
        <dbReference type="Proteomes" id="UP000216998"/>
    </source>
</evidence>
<feature type="domain" description="Phosphoadenosine phosphosulphate reductase" evidence="5">
    <location>
        <begin position="37"/>
        <end position="204"/>
    </location>
</feature>
<dbReference type="GO" id="GO:0043866">
    <property type="term" value="F:adenylyl-sulfate reductase (thioredoxin) activity"/>
    <property type="evidence" value="ECO:0007669"/>
    <property type="project" value="UniProtKB-EC"/>
</dbReference>
<dbReference type="GO" id="GO:0070814">
    <property type="term" value="P:hydrogen sulfide biosynthetic process"/>
    <property type="evidence" value="ECO:0007669"/>
    <property type="project" value="UniProtKB-UniRule"/>
</dbReference>
<keyword evidence="4" id="KW-0963">Cytoplasm</keyword>
<dbReference type="HAMAP" id="MF_00063">
    <property type="entry name" value="CysH"/>
    <property type="match status" value="1"/>
</dbReference>
<evidence type="ECO:0000256" key="1">
    <source>
        <dbReference type="ARBA" id="ARBA00009732"/>
    </source>
</evidence>
<proteinExistence type="inferred from homology"/>
<comment type="pathway">
    <text evidence="3 4">Sulfur metabolism; hydrogen sulfide biosynthesis; sulfite from sulfate.</text>
</comment>
<dbReference type="SUPFAM" id="SSF52402">
    <property type="entry name" value="Adenine nucleotide alpha hydrolases-like"/>
    <property type="match status" value="1"/>
</dbReference>
<dbReference type="InterPro" id="IPR002500">
    <property type="entry name" value="PAPS_reduct_dom"/>
</dbReference>
<evidence type="ECO:0000256" key="2">
    <source>
        <dbReference type="ARBA" id="ARBA00023002"/>
    </source>
</evidence>
<name>A0A255Z257_9PROT</name>
<dbReference type="EC" id="1.8.4.10" evidence="4"/>
<reference evidence="6 7" key="1">
    <citation type="submission" date="2017-07" db="EMBL/GenBank/DDBJ databases">
        <title>Niveispirillum cyanobacteriorum sp. nov., isolated from cyanobacterial aggregates in a eutrophic lake.</title>
        <authorList>
            <person name="Cai H."/>
        </authorList>
    </citation>
    <scope>NUCLEOTIDE SEQUENCE [LARGE SCALE GENOMIC DNA]</scope>
    <source>
        <strain evidence="7">TH1-14</strain>
    </source>
</reference>
<evidence type="ECO:0000313" key="6">
    <source>
        <dbReference type="EMBL" id="OYQ35532.1"/>
    </source>
</evidence>
<comment type="similarity">
    <text evidence="1 4">Belongs to the PAPS reductase family. CysH subfamily.</text>
</comment>
<sequence>MITHLQARARDLNARYGHLTGVELLRPLIQTEFKGQLALVSSFGTESAVLLHQVAQIDRDLPVLFVNTRKLFGETLRYKRKLVETLGLSGVRELSPSVEAEQAHDRDGVLWRSNNTACCDFRKVRVLDAGLAPFAAWITGRKRYQATTRLELPLFEAAEGKIKINPLAGYTRADVESYLDRHDLPRHPLEEDGYLSVGCMPCTDRVAPGEDIRAGRWRGQEKTECGIHLPLTSPTNLVGAS</sequence>
<dbReference type="Proteomes" id="UP000216998">
    <property type="component" value="Unassembled WGS sequence"/>
</dbReference>
<dbReference type="PANTHER" id="PTHR46509">
    <property type="entry name" value="PHOSPHOADENOSINE PHOSPHOSULFATE REDUCTASE"/>
    <property type="match status" value="1"/>
</dbReference>
<comment type="function">
    <text evidence="4">Catalyzes the formation of sulfite from adenosine 5'-phosphosulfate (APS) using thioredoxin as an electron donor.</text>
</comment>
<feature type="binding site" evidence="4">
    <location>
        <position position="119"/>
    </location>
    <ligand>
        <name>[4Fe-4S] cluster</name>
        <dbReference type="ChEBI" id="CHEBI:49883"/>
    </ligand>
</feature>
<dbReference type="PANTHER" id="PTHR46509:SF1">
    <property type="entry name" value="PHOSPHOADENOSINE PHOSPHOSULFATE REDUCTASE"/>
    <property type="match status" value="1"/>
</dbReference>
<dbReference type="Gene3D" id="3.40.50.620">
    <property type="entry name" value="HUPs"/>
    <property type="match status" value="1"/>
</dbReference>
<organism evidence="6 7">
    <name type="scientific">Niveispirillum lacus</name>
    <dbReference type="NCBI Taxonomy" id="1981099"/>
    <lineage>
        <taxon>Bacteria</taxon>
        <taxon>Pseudomonadati</taxon>
        <taxon>Pseudomonadota</taxon>
        <taxon>Alphaproteobacteria</taxon>
        <taxon>Rhodospirillales</taxon>
        <taxon>Azospirillaceae</taxon>
        <taxon>Niveispirillum</taxon>
    </lineage>
</organism>
<dbReference type="AlphaFoldDB" id="A0A255Z257"/>
<keyword evidence="4" id="KW-0408">Iron</keyword>